<feature type="region of interest" description="Disordered" evidence="1">
    <location>
        <begin position="1"/>
        <end position="42"/>
    </location>
</feature>
<evidence type="ECO:0000313" key="3">
    <source>
        <dbReference type="Proteomes" id="UP000737391"/>
    </source>
</evidence>
<keyword evidence="3" id="KW-1185">Reference proteome</keyword>
<accession>A0A9P5E8X9</accession>
<proteinExistence type="predicted"/>
<reference evidence="2" key="1">
    <citation type="submission" date="2020-01" db="EMBL/GenBank/DDBJ databases">
        <title>Identification and distribution of gene clusters putatively required for synthesis of sphingolipid metabolism inhibitors in phylogenetically diverse species of the filamentous fungus Fusarium.</title>
        <authorList>
            <person name="Kim H.-S."/>
            <person name="Busman M."/>
            <person name="Brown D.W."/>
            <person name="Divon H."/>
            <person name="Uhlig S."/>
            <person name="Proctor R.H."/>
        </authorList>
    </citation>
    <scope>NUCLEOTIDE SEQUENCE</scope>
    <source>
        <strain evidence="2">NRRL 31653</strain>
    </source>
</reference>
<dbReference type="InterPro" id="IPR052973">
    <property type="entry name" value="Fungal_sec-metab_reg_TF"/>
</dbReference>
<name>A0A9P5E8X9_9HYPO</name>
<dbReference type="PANTHER" id="PTHR35392:SF3">
    <property type="entry name" value="ZN(2)-C6 FUNGAL-TYPE DOMAIN-CONTAINING PROTEIN"/>
    <property type="match status" value="1"/>
</dbReference>
<feature type="compositionally biased region" description="Polar residues" evidence="1">
    <location>
        <begin position="7"/>
        <end position="17"/>
    </location>
</feature>
<feature type="compositionally biased region" description="Basic and acidic residues" evidence="1">
    <location>
        <begin position="21"/>
        <end position="32"/>
    </location>
</feature>
<dbReference type="OrthoDB" id="5362630at2759"/>
<dbReference type="EMBL" id="LUFC02001291">
    <property type="protein sequence ID" value="KAF4478557.1"/>
    <property type="molecule type" value="Genomic_DNA"/>
</dbReference>
<organism evidence="2 3">
    <name type="scientific">Fusarium agapanthi</name>
    <dbReference type="NCBI Taxonomy" id="1803897"/>
    <lineage>
        <taxon>Eukaryota</taxon>
        <taxon>Fungi</taxon>
        <taxon>Dikarya</taxon>
        <taxon>Ascomycota</taxon>
        <taxon>Pezizomycotina</taxon>
        <taxon>Sordariomycetes</taxon>
        <taxon>Hypocreomycetidae</taxon>
        <taxon>Hypocreales</taxon>
        <taxon>Nectriaceae</taxon>
        <taxon>Fusarium</taxon>
        <taxon>Fusarium fujikuroi species complex</taxon>
    </lineage>
</organism>
<dbReference type="PANTHER" id="PTHR35392">
    <property type="entry name" value="ZN(II)2CYS6 TRANSCRIPTION FACTOR (EUROFUNG)-RELATED-RELATED"/>
    <property type="match status" value="1"/>
</dbReference>
<dbReference type="Proteomes" id="UP000737391">
    <property type="component" value="Unassembled WGS sequence"/>
</dbReference>
<protein>
    <submittedName>
        <fullName evidence="2">Uncharacterized protein</fullName>
    </submittedName>
</protein>
<sequence>MAHLPNSRPTGFENATLNPLPHDEPAALRSGEDFDTTSSSRSLDARLTSIPSNLDLRVDSLPAEPTVYPLQTLAMHGNLAQSTSIAQPTQTTTLHGAPTFDYFSFPSDEIGLWCGISSLTAFCNPDLPPIDMGLDDLFTRHGPSMLPQAQAQLDHELAVPLLDERTSYLPPTQFMPSSSSFPAYIPPALDCVSDSSQTFHLGSRSPSTIMPMDNYSPDFIHTLHQQYHGVQLGASMAGCANDAIAWGSTSTPKGLPTGHCGREEDKHKELRIIQYGEEELSHQPEKRSIEILNSNVRTAALRSPESNTANHVLSQPPHKIKKYNADGQIQGVEMTMGVSNRKPRRSMDAASRESAARSRKVGACNSCRQGKKRVQATKAPFTLNARHTPSKLLMHQAEWKVYICAKYLRRSLLYMSLDEHGEEHVLEMPPYCLANIGQVRVNLQAYIERTRDKYFHTVQNASDITCLAVKTALEYANRHPNSMTNMAVNMWAYCRVIEKQWMICGDNKLGVTEPTDPKSPWFGFIPVTPAMDVQLDRIMIKHMLDPLRTSLLERLNSTIQSHKPETWFDCYLTIYLLLNHLEEASAHGNRFAKAYGLNRRYSDMKLAQAWFHAAKILLSRFHFISNGSAPFRLDWGDAKKVGFAKLDDREISFIQKTREMMISKDSQFADLRAKNRYELDLYWTHQLFSSKWDAGLPHIEDEVPD</sequence>
<dbReference type="AlphaFoldDB" id="A0A9P5E8X9"/>
<comment type="caution">
    <text evidence="2">The sequence shown here is derived from an EMBL/GenBank/DDBJ whole genome shotgun (WGS) entry which is preliminary data.</text>
</comment>
<evidence type="ECO:0000313" key="2">
    <source>
        <dbReference type="EMBL" id="KAF4478557.1"/>
    </source>
</evidence>
<evidence type="ECO:0000256" key="1">
    <source>
        <dbReference type="SAM" id="MobiDB-lite"/>
    </source>
</evidence>
<gene>
    <name evidence="2" type="ORF">FAGAP_12343</name>
</gene>